<evidence type="ECO:0000313" key="2">
    <source>
        <dbReference type="Proteomes" id="UP001596142"/>
    </source>
</evidence>
<name>A0ABW0YNA6_9BACI</name>
<evidence type="ECO:0008006" key="3">
    <source>
        <dbReference type="Google" id="ProtNLM"/>
    </source>
</evidence>
<keyword evidence="2" id="KW-1185">Reference proteome</keyword>
<sequence length="55" mass="6649">MNDYNYLNKEEQKELHVLQSQLEYSQSDSERKQIITRITLLLEKAKVRERRPGND</sequence>
<dbReference type="RefSeq" id="WP_157049756.1">
    <property type="nucleotide sequence ID" value="NZ_JBHSOZ010000005.1"/>
</dbReference>
<comment type="caution">
    <text evidence="1">The sequence shown here is derived from an EMBL/GenBank/DDBJ whole genome shotgun (WGS) entry which is preliminary data.</text>
</comment>
<evidence type="ECO:0000313" key="1">
    <source>
        <dbReference type="EMBL" id="MFC5713626.1"/>
    </source>
</evidence>
<gene>
    <name evidence="1" type="ORF">ACFPU1_12605</name>
</gene>
<dbReference type="Proteomes" id="UP001596142">
    <property type="component" value="Unassembled WGS sequence"/>
</dbReference>
<dbReference type="EMBL" id="JBHSOZ010000005">
    <property type="protein sequence ID" value="MFC5713626.1"/>
    <property type="molecule type" value="Genomic_DNA"/>
</dbReference>
<protein>
    <recommendedName>
        <fullName evidence="3">50S ribosomal protein L29</fullName>
    </recommendedName>
</protein>
<accession>A0ABW0YNA6</accession>
<reference evidence="2" key="1">
    <citation type="journal article" date="2019" name="Int. J. Syst. Evol. Microbiol.">
        <title>The Global Catalogue of Microorganisms (GCM) 10K type strain sequencing project: providing services to taxonomists for standard genome sequencing and annotation.</title>
        <authorList>
            <consortium name="The Broad Institute Genomics Platform"/>
            <consortium name="The Broad Institute Genome Sequencing Center for Infectious Disease"/>
            <person name="Wu L."/>
            <person name="Ma J."/>
        </authorList>
    </citation>
    <scope>NUCLEOTIDE SEQUENCE [LARGE SCALE GENOMIC DNA]</scope>
    <source>
        <strain evidence="2">CECT 7184</strain>
    </source>
</reference>
<proteinExistence type="predicted"/>
<organism evidence="1 2">
    <name type="scientific">Thalassorhabdus alkalitolerans</name>
    <dbReference type="NCBI Taxonomy" id="2282697"/>
    <lineage>
        <taxon>Bacteria</taxon>
        <taxon>Bacillati</taxon>
        <taxon>Bacillota</taxon>
        <taxon>Bacilli</taxon>
        <taxon>Bacillales</taxon>
        <taxon>Bacillaceae</taxon>
        <taxon>Thalassorhabdus</taxon>
    </lineage>
</organism>